<comment type="catalytic activity">
    <reaction evidence="1 5">
        <text>chorismate = isochorismate</text>
        <dbReference type="Rhea" id="RHEA:18985"/>
        <dbReference type="ChEBI" id="CHEBI:29748"/>
        <dbReference type="ChEBI" id="CHEBI:29780"/>
        <dbReference type="EC" id="5.4.4.2"/>
    </reaction>
</comment>
<organism evidence="7 8">
    <name type="scientific">Pseudaeromonas sharmana</name>
    <dbReference type="NCBI Taxonomy" id="328412"/>
    <lineage>
        <taxon>Bacteria</taxon>
        <taxon>Pseudomonadati</taxon>
        <taxon>Pseudomonadota</taxon>
        <taxon>Gammaproteobacteria</taxon>
        <taxon>Aeromonadales</taxon>
        <taxon>Aeromonadaceae</taxon>
        <taxon>Pseudaeromonas</taxon>
    </lineage>
</organism>
<dbReference type="Pfam" id="PF00425">
    <property type="entry name" value="Chorismate_bind"/>
    <property type="match status" value="1"/>
</dbReference>
<evidence type="ECO:0000256" key="3">
    <source>
        <dbReference type="ARBA" id="ARBA00022842"/>
    </source>
</evidence>
<feature type="active site" description="Proton donor" evidence="5">
    <location>
        <position position="250"/>
    </location>
</feature>
<evidence type="ECO:0000256" key="1">
    <source>
        <dbReference type="ARBA" id="ARBA00000799"/>
    </source>
</evidence>
<evidence type="ECO:0000313" key="8">
    <source>
        <dbReference type="Proteomes" id="UP001595692"/>
    </source>
</evidence>
<dbReference type="InterPro" id="IPR005801">
    <property type="entry name" value="ADC_synthase"/>
</dbReference>
<keyword evidence="5" id="KW-0479">Metal-binding</keyword>
<keyword evidence="3 5" id="KW-0460">Magnesium</keyword>
<dbReference type="EC" id="5.4.4.2" evidence="5"/>
<comment type="function">
    <text evidence="5">Catalyzes the conversion of chorismate to isochorismate.</text>
</comment>
<feature type="active site" description="Proton acceptor" evidence="5">
    <location>
        <position position="200"/>
    </location>
</feature>
<dbReference type="PANTHER" id="PTHR47253:SF4">
    <property type="entry name" value="ISOCHORISMATE SYNTHASE 2, CHLOROPLASTIC"/>
    <property type="match status" value="1"/>
</dbReference>
<dbReference type="InterPro" id="IPR034681">
    <property type="entry name" value="MenF"/>
</dbReference>
<dbReference type="Proteomes" id="UP001595692">
    <property type="component" value="Unassembled WGS sequence"/>
</dbReference>
<proteinExistence type="inferred from homology"/>
<keyword evidence="5" id="KW-0474">Menaquinone biosynthesis</keyword>
<comment type="pathway">
    <text evidence="5">Quinol/quinone metabolism; menaquinone biosynthesis.</text>
</comment>
<feature type="binding site" evidence="5">
    <location>
        <position position="427"/>
    </location>
    <ligand>
        <name>Mg(2+)</name>
        <dbReference type="ChEBI" id="CHEBI:18420"/>
    </ligand>
</feature>
<name>A0ABV8CMH3_9GAMM</name>
<comment type="caution">
    <text evidence="7">The sequence shown here is derived from an EMBL/GenBank/DDBJ whole genome shotgun (WGS) entry which is preliminary data.</text>
</comment>
<evidence type="ECO:0000256" key="2">
    <source>
        <dbReference type="ARBA" id="ARBA00005297"/>
    </source>
</evidence>
<reference evidence="8" key="1">
    <citation type="journal article" date="2019" name="Int. J. Syst. Evol. Microbiol.">
        <title>The Global Catalogue of Microorganisms (GCM) 10K type strain sequencing project: providing services to taxonomists for standard genome sequencing and annotation.</title>
        <authorList>
            <consortium name="The Broad Institute Genomics Platform"/>
            <consortium name="The Broad Institute Genome Sequencing Center for Infectious Disease"/>
            <person name="Wu L."/>
            <person name="Ma J."/>
        </authorList>
    </citation>
    <scope>NUCLEOTIDE SEQUENCE [LARGE SCALE GENOMIC DNA]</scope>
    <source>
        <strain evidence="8">CCUG 54939</strain>
    </source>
</reference>
<accession>A0ABV8CMH3</accession>
<feature type="domain" description="Chorismate-utilising enzyme C-terminal" evidence="6">
    <location>
        <begin position="199"/>
        <end position="431"/>
    </location>
</feature>
<evidence type="ECO:0000313" key="7">
    <source>
        <dbReference type="EMBL" id="MFC3913395.1"/>
    </source>
</evidence>
<evidence type="ECO:0000259" key="6">
    <source>
        <dbReference type="Pfam" id="PF00425"/>
    </source>
</evidence>
<feature type="binding site" evidence="5">
    <location>
        <position position="294"/>
    </location>
    <ligand>
        <name>Mg(2+)</name>
        <dbReference type="ChEBI" id="CHEBI:18420"/>
    </ligand>
</feature>
<comment type="pathway">
    <text evidence="5">Quinol/quinone metabolism; 1,4-dihydroxy-2-naphthoate biosynthesis; 1,4-dihydroxy-2-naphthoate from chorismate: step 1/7.</text>
</comment>
<dbReference type="RefSeq" id="WP_377151998.1">
    <property type="nucleotide sequence ID" value="NZ_JBHSAF010000007.1"/>
</dbReference>
<dbReference type="InterPro" id="IPR004561">
    <property type="entry name" value="IsoChor_synthase"/>
</dbReference>
<keyword evidence="4 5" id="KW-0413">Isomerase</keyword>
<dbReference type="NCBIfam" id="TIGR00543">
    <property type="entry name" value="isochor_syn"/>
    <property type="match status" value="1"/>
</dbReference>
<gene>
    <name evidence="5" type="primary">menF</name>
    <name evidence="7" type="ORF">ACFOSS_07960</name>
</gene>
<dbReference type="InterPro" id="IPR044250">
    <property type="entry name" value="MenF-like"/>
</dbReference>
<comment type="cofactor">
    <cofactor evidence="5">
        <name>Mg(2+)</name>
        <dbReference type="ChEBI" id="CHEBI:18420"/>
    </cofactor>
</comment>
<dbReference type="InterPro" id="IPR015890">
    <property type="entry name" value="Chorismate_C"/>
</dbReference>
<dbReference type="PANTHER" id="PTHR47253">
    <property type="match status" value="1"/>
</dbReference>
<evidence type="ECO:0000256" key="4">
    <source>
        <dbReference type="ARBA" id="ARBA00023235"/>
    </source>
</evidence>
<sequence length="444" mass="48896">MLAHSKLIERLTALPAAQRQGFVRLREATDVTSFLGWLKAQTLGPRLYWHARERDREFATLGCLRELTDAAALAALHRQPKPGAGSWPRYYGGLAFDPAAALAPHWHSFGHCRFVLPRIELIRLGNQIELVINLWFDNEPAQQEAELAAACAALQQVQPEARLLPPAVLHGTRTETPDASRWHALVTTLTTPDHLAVQPKVVLARESRFATTAAPNPFDLLAALQPVTPNCFHFAFEFEPGHCLIACSPERLYRRAERHLESEALAGTIVRSGDADRDDQLAAQLLADNKNRLENRLVHADILQRLEGLAARADLSAPRILRLRRLQHLRRDIDADLETDVSDADLLAALHPTPAVGGTPRRKALAFLREHESFSRGWYAGACGLISDDVAEFAVAIRCALLTPDAVRLYAGAGIVEGSEPAAEWQELDDKLATLLGVLQPGDA</sequence>
<dbReference type="SUPFAM" id="SSF56322">
    <property type="entry name" value="ADC synthase"/>
    <property type="match status" value="1"/>
</dbReference>
<comment type="similarity">
    <text evidence="2 5">Belongs to the isochorismate synthase family.</text>
</comment>
<dbReference type="Gene3D" id="3.60.120.10">
    <property type="entry name" value="Anthranilate synthase"/>
    <property type="match status" value="1"/>
</dbReference>
<dbReference type="EMBL" id="JBHSAF010000007">
    <property type="protein sequence ID" value="MFC3913395.1"/>
    <property type="molecule type" value="Genomic_DNA"/>
</dbReference>
<protein>
    <recommendedName>
        <fullName evidence="5">Isochorismate synthase MenF</fullName>
        <ecNumber evidence="5">5.4.4.2</ecNumber>
    </recommendedName>
    <alternativeName>
        <fullName evidence="5">Isochorismate mutase</fullName>
    </alternativeName>
</protein>
<keyword evidence="8" id="KW-1185">Reference proteome</keyword>
<evidence type="ECO:0000256" key="5">
    <source>
        <dbReference type="HAMAP-Rule" id="MF_01935"/>
    </source>
</evidence>
<dbReference type="HAMAP" id="MF_01935">
    <property type="entry name" value="MenF"/>
    <property type="match status" value="1"/>
</dbReference>